<feature type="compositionally biased region" description="Basic residues" evidence="1">
    <location>
        <begin position="66"/>
        <end position="77"/>
    </location>
</feature>
<feature type="compositionally biased region" description="Gly residues" evidence="1">
    <location>
        <begin position="56"/>
        <end position="65"/>
    </location>
</feature>
<evidence type="ECO:0000313" key="3">
    <source>
        <dbReference type="Proteomes" id="UP000015106"/>
    </source>
</evidence>
<proteinExistence type="predicted"/>
<dbReference type="Gramene" id="TuG1812G0300002484.01.T01">
    <property type="protein sequence ID" value="TuG1812G0300002484.01.T01.cds466468"/>
    <property type="gene ID" value="TuG1812G0300002484.01"/>
</dbReference>
<protein>
    <submittedName>
        <fullName evidence="2">Uncharacterized protein</fullName>
    </submittedName>
</protein>
<reference evidence="2" key="3">
    <citation type="submission" date="2022-06" db="UniProtKB">
        <authorList>
            <consortium name="EnsemblPlants"/>
        </authorList>
    </citation>
    <scope>IDENTIFICATION</scope>
</reference>
<dbReference type="Gramene" id="TuG1812G0300002484.01.T07">
    <property type="protein sequence ID" value="TuG1812G0300002484.01.T07.cds466470"/>
    <property type="gene ID" value="TuG1812G0300002484.01"/>
</dbReference>
<dbReference type="Proteomes" id="UP000015106">
    <property type="component" value="Chromosome 3"/>
</dbReference>
<feature type="compositionally biased region" description="Low complexity" evidence="1">
    <location>
        <begin position="43"/>
        <end position="55"/>
    </location>
</feature>
<evidence type="ECO:0000256" key="1">
    <source>
        <dbReference type="SAM" id="MobiDB-lite"/>
    </source>
</evidence>
<reference evidence="2" key="2">
    <citation type="submission" date="2018-03" db="EMBL/GenBank/DDBJ databases">
        <title>The Triticum urartu genome reveals the dynamic nature of wheat genome evolution.</title>
        <authorList>
            <person name="Ling H."/>
            <person name="Ma B."/>
            <person name="Shi X."/>
            <person name="Liu H."/>
            <person name="Dong L."/>
            <person name="Sun H."/>
            <person name="Cao Y."/>
            <person name="Gao Q."/>
            <person name="Zheng S."/>
            <person name="Li Y."/>
            <person name="Yu Y."/>
            <person name="Du H."/>
            <person name="Qi M."/>
            <person name="Li Y."/>
            <person name="Yu H."/>
            <person name="Cui Y."/>
            <person name="Wang N."/>
            <person name="Chen C."/>
            <person name="Wu H."/>
            <person name="Zhao Y."/>
            <person name="Zhang J."/>
            <person name="Li Y."/>
            <person name="Zhou W."/>
            <person name="Zhang B."/>
            <person name="Hu W."/>
            <person name="Eijk M."/>
            <person name="Tang J."/>
            <person name="Witsenboer H."/>
            <person name="Zhao S."/>
            <person name="Li Z."/>
            <person name="Zhang A."/>
            <person name="Wang D."/>
            <person name="Liang C."/>
        </authorList>
    </citation>
    <scope>NUCLEOTIDE SEQUENCE [LARGE SCALE GENOMIC DNA]</scope>
    <source>
        <strain evidence="2">cv. G1812</strain>
    </source>
</reference>
<name>A0A8R7TUW5_TRIUA</name>
<evidence type="ECO:0000313" key="2">
    <source>
        <dbReference type="EnsemblPlants" id="TuG1812G0300002484.01.T07.cds466470"/>
    </source>
</evidence>
<organism evidence="2 3">
    <name type="scientific">Triticum urartu</name>
    <name type="common">Red wild einkorn</name>
    <name type="synonym">Crithodium urartu</name>
    <dbReference type="NCBI Taxonomy" id="4572"/>
    <lineage>
        <taxon>Eukaryota</taxon>
        <taxon>Viridiplantae</taxon>
        <taxon>Streptophyta</taxon>
        <taxon>Embryophyta</taxon>
        <taxon>Tracheophyta</taxon>
        <taxon>Spermatophyta</taxon>
        <taxon>Magnoliopsida</taxon>
        <taxon>Liliopsida</taxon>
        <taxon>Poales</taxon>
        <taxon>Poaceae</taxon>
        <taxon>BOP clade</taxon>
        <taxon>Pooideae</taxon>
        <taxon>Triticodae</taxon>
        <taxon>Triticeae</taxon>
        <taxon>Triticinae</taxon>
        <taxon>Triticum</taxon>
    </lineage>
</organism>
<dbReference type="EnsemblPlants" id="TuG1812G0300002484.01.T01">
    <property type="protein sequence ID" value="TuG1812G0300002484.01.T01.cds466468"/>
    <property type="gene ID" value="TuG1812G0300002484.01"/>
</dbReference>
<keyword evidence="3" id="KW-1185">Reference proteome</keyword>
<dbReference type="AlphaFoldDB" id="A0A8R7TUW5"/>
<reference evidence="3" key="1">
    <citation type="journal article" date="2013" name="Nature">
        <title>Draft genome of the wheat A-genome progenitor Triticum urartu.</title>
        <authorList>
            <person name="Ling H.Q."/>
            <person name="Zhao S."/>
            <person name="Liu D."/>
            <person name="Wang J."/>
            <person name="Sun H."/>
            <person name="Zhang C."/>
            <person name="Fan H."/>
            <person name="Li D."/>
            <person name="Dong L."/>
            <person name="Tao Y."/>
            <person name="Gao C."/>
            <person name="Wu H."/>
            <person name="Li Y."/>
            <person name="Cui Y."/>
            <person name="Guo X."/>
            <person name="Zheng S."/>
            <person name="Wang B."/>
            <person name="Yu K."/>
            <person name="Liang Q."/>
            <person name="Yang W."/>
            <person name="Lou X."/>
            <person name="Chen J."/>
            <person name="Feng M."/>
            <person name="Jian J."/>
            <person name="Zhang X."/>
            <person name="Luo G."/>
            <person name="Jiang Y."/>
            <person name="Liu J."/>
            <person name="Wang Z."/>
            <person name="Sha Y."/>
            <person name="Zhang B."/>
            <person name="Wu H."/>
            <person name="Tang D."/>
            <person name="Shen Q."/>
            <person name="Xue P."/>
            <person name="Zou S."/>
            <person name="Wang X."/>
            <person name="Liu X."/>
            <person name="Wang F."/>
            <person name="Yang Y."/>
            <person name="An X."/>
            <person name="Dong Z."/>
            <person name="Zhang K."/>
            <person name="Zhang X."/>
            <person name="Luo M.C."/>
            <person name="Dvorak J."/>
            <person name="Tong Y."/>
            <person name="Wang J."/>
            <person name="Yang H."/>
            <person name="Li Z."/>
            <person name="Wang D."/>
            <person name="Zhang A."/>
            <person name="Wang J."/>
        </authorList>
    </citation>
    <scope>NUCLEOTIDE SEQUENCE</scope>
    <source>
        <strain evidence="3">cv. G1812</strain>
    </source>
</reference>
<dbReference type="EnsemblPlants" id="TuG1812G0300002484.01.T07">
    <property type="protein sequence ID" value="TuG1812G0300002484.01.T07.cds466470"/>
    <property type="gene ID" value="TuG1812G0300002484.01"/>
</dbReference>
<accession>A0A8R7TUW5</accession>
<sequence>MPPWLHRHPTHRRFQGWSWAAPRQRRGWLGQRLGIPEGRSGPASMRGAQRSRAGGRCAGGDGGGSRRWHQRPWRRHPGNPPAHLGMVRLCHMVAKMLVPPLSGFSLICSFFSGMRASVHHQEWIKSGP</sequence>
<feature type="region of interest" description="Disordered" evidence="1">
    <location>
        <begin position="31"/>
        <end position="79"/>
    </location>
</feature>